<evidence type="ECO:0000256" key="1">
    <source>
        <dbReference type="ARBA" id="ARBA00007806"/>
    </source>
</evidence>
<dbReference type="SUPFAM" id="SSF51011">
    <property type="entry name" value="Glycosyl hydrolase domain"/>
    <property type="match status" value="1"/>
</dbReference>
<gene>
    <name evidence="7" type="ORF">A3860_32935</name>
</gene>
<accession>A0A1V9FQR1</accession>
<keyword evidence="2" id="KW-0378">Hydrolase</keyword>
<dbReference type="GO" id="GO:0030246">
    <property type="term" value="F:carbohydrate binding"/>
    <property type="evidence" value="ECO:0007669"/>
    <property type="project" value="InterPro"/>
</dbReference>
<dbReference type="PANTHER" id="PTHR43863:SF2">
    <property type="entry name" value="MALTASE-GLUCOAMYLASE"/>
    <property type="match status" value="1"/>
</dbReference>
<feature type="domain" description="Glycosyl hydrolase family 31 C-terminal" evidence="6">
    <location>
        <begin position="638"/>
        <end position="723"/>
    </location>
</feature>
<dbReference type="InterPro" id="IPR048395">
    <property type="entry name" value="Glyco_hydro_31_C"/>
</dbReference>
<dbReference type="OrthoDB" id="176168at2"/>
<dbReference type="InterPro" id="IPR011013">
    <property type="entry name" value="Gal_mutarotase_sf_dom"/>
</dbReference>
<dbReference type="SUPFAM" id="SSF74650">
    <property type="entry name" value="Galactose mutarotase-like"/>
    <property type="match status" value="1"/>
</dbReference>
<evidence type="ECO:0000256" key="3">
    <source>
        <dbReference type="SAM" id="SignalP"/>
    </source>
</evidence>
<keyword evidence="8" id="KW-1185">Reference proteome</keyword>
<dbReference type="InterPro" id="IPR017853">
    <property type="entry name" value="GH"/>
</dbReference>
<dbReference type="EMBL" id="LVYD01000060">
    <property type="protein sequence ID" value="OQP60621.1"/>
    <property type="molecule type" value="Genomic_DNA"/>
</dbReference>
<dbReference type="InterPro" id="IPR013780">
    <property type="entry name" value="Glyco_hydro_b"/>
</dbReference>
<proteinExistence type="inferred from homology"/>
<dbReference type="GO" id="GO:0005975">
    <property type="term" value="P:carbohydrate metabolic process"/>
    <property type="evidence" value="ECO:0007669"/>
    <property type="project" value="InterPro"/>
</dbReference>
<dbReference type="Pfam" id="PF01055">
    <property type="entry name" value="Glyco_hydro_31_2nd"/>
    <property type="match status" value="1"/>
</dbReference>
<evidence type="ECO:0000256" key="2">
    <source>
        <dbReference type="RuleBase" id="RU361185"/>
    </source>
</evidence>
<comment type="similarity">
    <text evidence="1 2">Belongs to the glycosyl hydrolase 31 family.</text>
</comment>
<feature type="domain" description="Glycoside hydrolase family 31 N-terminal" evidence="5">
    <location>
        <begin position="105"/>
        <end position="285"/>
    </location>
</feature>
<keyword evidence="2" id="KW-0326">Glycosidase</keyword>
<evidence type="ECO:0000259" key="6">
    <source>
        <dbReference type="Pfam" id="PF21365"/>
    </source>
</evidence>
<feature type="chain" id="PRO_5013161850" evidence="3">
    <location>
        <begin position="25"/>
        <end position="797"/>
    </location>
</feature>
<dbReference type="AlphaFoldDB" id="A0A1V9FQR1"/>
<evidence type="ECO:0000313" key="7">
    <source>
        <dbReference type="EMBL" id="OQP60621.1"/>
    </source>
</evidence>
<sequence length="797" mass="90064">MFIRKLLFATIASVIAISKLTAQTENNYLVNEPVDISPDFRNFANTYCLADSLVSFDPATVSGTLQWQRSRYSRRMAFNNELAVLQAAKHVVFPETEYAQDPVLPFSIQFISQRSLRIRIKTGFAAHNETDTLMLAKEPATDNSSWKYTKTNDGHLFKSAYGSVFIKPWPWHIEIRDNRGKLLTGTNHAVDNKSTFTPVLPFSFVQRASDLSRSIAASFSLAPGEKIFGCGESYGSFNKRGQKVVLWTDDANGVQNPGMYKPVPFFMSSNGYGMFIHSSAPITCDFGASFYGVNTMMVGDDELDLFVFIGNPKEILNEYTNVTGKSPMPPLWSFGYWQSRISYSSETETRDIAAKLRQYKIPADVIHLDVGWFETDWRTDYKFSASRFNDPAKMISDLKKDGFHISLWQLPYFVPKNRLFPEIVQKGLYVKDAKGNLPYEDAILDFSNAAAVKWYQDQLDTLLRMGVGAIKVDFGEAAPATGLYASGKTGFYEHNLYPVRYNKAAADITKQVTGENIIWARSAWAGSQRYPVHWGGDPAPTSSAMQSTLRGGLSFGLSGFSFWSHDIGGFVQRTPEDVCRRWAPFGFLSSHTRNHGEPPKEPWTYSKAFLDEFRLSDEMRYQLMPYIYAQAKHCTETGLPMLRALFVEFPDDPGAWLIDDEYLFGGDLLVAPLFQDSTYERDVYLPKGKWINYQSNEVYEQGWHHLHGGKIPAIILVRDGAVIPHVKLAQCTKEIDWKNIRLVTYSTGNTANGYICLPSDNVLHSIDLNGTGGKFTLRNDSYNGSIKWRIQSYKETK</sequence>
<evidence type="ECO:0000259" key="4">
    <source>
        <dbReference type="Pfam" id="PF01055"/>
    </source>
</evidence>
<dbReference type="InterPro" id="IPR051816">
    <property type="entry name" value="Glycosyl_Hydrolase_31"/>
</dbReference>
<feature type="signal peptide" evidence="3">
    <location>
        <begin position="1"/>
        <end position="24"/>
    </location>
</feature>
<feature type="domain" description="Glycoside hydrolase family 31 TIM barrel" evidence="4">
    <location>
        <begin position="327"/>
        <end position="629"/>
    </location>
</feature>
<keyword evidence="3" id="KW-0732">Signal</keyword>
<dbReference type="CDD" id="cd06593">
    <property type="entry name" value="GH31_xylosidase_YicI"/>
    <property type="match status" value="1"/>
</dbReference>
<dbReference type="Proteomes" id="UP000192796">
    <property type="component" value="Unassembled WGS sequence"/>
</dbReference>
<evidence type="ECO:0000259" key="5">
    <source>
        <dbReference type="Pfam" id="PF13802"/>
    </source>
</evidence>
<dbReference type="InterPro" id="IPR025887">
    <property type="entry name" value="Glyco_hydro_31_N_dom"/>
</dbReference>
<dbReference type="Gene3D" id="2.60.40.1180">
    <property type="entry name" value="Golgi alpha-mannosidase II"/>
    <property type="match status" value="1"/>
</dbReference>
<dbReference type="CDD" id="cd14752">
    <property type="entry name" value="GH31_N"/>
    <property type="match status" value="1"/>
</dbReference>
<dbReference type="Gene3D" id="2.60.40.1760">
    <property type="entry name" value="glycosyl hydrolase (family 31)"/>
    <property type="match status" value="1"/>
</dbReference>
<dbReference type="PANTHER" id="PTHR43863">
    <property type="entry name" value="HYDROLASE, PUTATIVE (AFU_ORTHOLOGUE AFUA_1G03140)-RELATED"/>
    <property type="match status" value="1"/>
</dbReference>
<reference evidence="7 8" key="1">
    <citation type="submission" date="2016-03" db="EMBL/GenBank/DDBJ databases">
        <title>Niastella vici sp. nov., isolated from farmland soil.</title>
        <authorList>
            <person name="Chen L."/>
            <person name="Wang D."/>
            <person name="Yang S."/>
            <person name="Wang G."/>
        </authorList>
    </citation>
    <scope>NUCLEOTIDE SEQUENCE [LARGE SCALE GENOMIC DNA]</scope>
    <source>
        <strain evidence="7 8">DJ57</strain>
    </source>
</reference>
<dbReference type="STRING" id="1703345.A3860_32935"/>
<dbReference type="GO" id="GO:0004553">
    <property type="term" value="F:hydrolase activity, hydrolyzing O-glycosyl compounds"/>
    <property type="evidence" value="ECO:0007669"/>
    <property type="project" value="InterPro"/>
</dbReference>
<dbReference type="InterPro" id="IPR000322">
    <property type="entry name" value="Glyco_hydro_31_TIM"/>
</dbReference>
<dbReference type="Pfam" id="PF13802">
    <property type="entry name" value="Gal_mutarotas_2"/>
    <property type="match status" value="1"/>
</dbReference>
<dbReference type="RefSeq" id="WP_081152811.1">
    <property type="nucleotide sequence ID" value="NZ_LVYD01000060.1"/>
</dbReference>
<name>A0A1V9FQR1_9BACT</name>
<organism evidence="7 8">
    <name type="scientific">Niastella vici</name>
    <dbReference type="NCBI Taxonomy" id="1703345"/>
    <lineage>
        <taxon>Bacteria</taxon>
        <taxon>Pseudomonadati</taxon>
        <taxon>Bacteroidota</taxon>
        <taxon>Chitinophagia</taxon>
        <taxon>Chitinophagales</taxon>
        <taxon>Chitinophagaceae</taxon>
        <taxon>Niastella</taxon>
    </lineage>
</organism>
<dbReference type="SUPFAM" id="SSF51445">
    <property type="entry name" value="(Trans)glycosidases"/>
    <property type="match status" value="1"/>
</dbReference>
<dbReference type="Gene3D" id="3.20.20.80">
    <property type="entry name" value="Glycosidases"/>
    <property type="match status" value="1"/>
</dbReference>
<dbReference type="Pfam" id="PF21365">
    <property type="entry name" value="Glyco_hydro_31_3rd"/>
    <property type="match status" value="1"/>
</dbReference>
<protein>
    <submittedName>
        <fullName evidence="7">Alpha-xylosidase</fullName>
    </submittedName>
</protein>
<comment type="caution">
    <text evidence="7">The sequence shown here is derived from an EMBL/GenBank/DDBJ whole genome shotgun (WGS) entry which is preliminary data.</text>
</comment>
<evidence type="ECO:0000313" key="8">
    <source>
        <dbReference type="Proteomes" id="UP000192796"/>
    </source>
</evidence>